<dbReference type="Pfam" id="PF00931">
    <property type="entry name" value="NB-ARC"/>
    <property type="match status" value="1"/>
</dbReference>
<dbReference type="Proteomes" id="UP000824998">
    <property type="component" value="Unassembled WGS sequence"/>
</dbReference>
<dbReference type="Pfam" id="PF13181">
    <property type="entry name" value="TPR_8"/>
    <property type="match status" value="1"/>
</dbReference>
<comment type="caution">
    <text evidence="4">The sequence shown here is derived from an EMBL/GenBank/DDBJ whole genome shotgun (WGS) entry which is preliminary data.</text>
</comment>
<dbReference type="InterPro" id="IPR056681">
    <property type="entry name" value="DUF7779"/>
</dbReference>
<feature type="compositionally biased region" description="Basic and acidic residues" evidence="1">
    <location>
        <begin position="183"/>
        <end position="204"/>
    </location>
</feature>
<dbReference type="Gene3D" id="1.25.40.10">
    <property type="entry name" value="Tetratricopeptide repeat domain"/>
    <property type="match status" value="2"/>
</dbReference>
<dbReference type="InterPro" id="IPR019734">
    <property type="entry name" value="TPR_rpt"/>
</dbReference>
<evidence type="ECO:0000259" key="2">
    <source>
        <dbReference type="Pfam" id="PF00931"/>
    </source>
</evidence>
<dbReference type="AlphaFoldDB" id="A0A9P7Y9F8"/>
<gene>
    <name evidence="4" type="ORF">BJ875DRAFT_433817</name>
</gene>
<accession>A0A9P7Y9F8</accession>
<sequence>MGGLVLKRALTIVRNRSSGFNLSKSSAGLVFFATPHRGSDAAKLAAMGSDLMKVLQLGKSTTKSAHELKEFSASVQDIHTNFIDISRQYQVLSFSELKGYPGIGLVVDDYSSHMEIDTERYKIGIAATHTDICRFPSDSNGNYMMVIDMLQMFVRQLMVDPDNDMAGESFNTIKATLPYRIPSKDTRDSRSAHSRDFSWQDSSKKTGASESITSASIGINSLSDEPWKSNHISTTPKTQLTNRLPYFFEQGFCFRDEELKMISDHFRDEKFKIPAFGIYGEGGVGKTQIALRHIYSQSQETQTYKAIFWFQADTEDKLANDCDAITIQLGLQEKRSSLEEARRLFNLWLQDTSDWLLVFDNVEDMSMVAPYWPTSISSRGYIIVTSRNPQIARAPLTLSRGVESFSIVDGTKMLLSELSSYTQDEEIVASEITTKLGALPLAIHHLACFARDRQISLSEVLKLYEEEEGMVLLDTISLFDPDSIPTHLIEHFKTPKAVLISSALGNRGLHSKAMSNLYSRSLVRKKGSRTSHILSIHRLIQSAVRRRWTDRQRMSAFSKAAFCIEQVYPRQVKGQSMAEMYSECATYNSHMLSIHEYFCRNKDQLVPTVEYAEILAHCGWYYYERAQLSTSMEILRTAEQICLRLLEGKMNPTLGLVYNNISCIYSARRQRKENMEYIRLAIRHREASISRDDPEIQQLGISYMNYANVLQSRSVMQLEEAETYYMKALEIRENCPGATPEGLELTLNAIGSFKFIAGDLKGSQPYIERAIALHSQLKVDTTFTLHTLYVWGDIQWAIGMRHDGYQTQLRCLEGMKRLEGEYHWMTGVSYHKVGCFAHMLGKESEAIKNLRAALQTFRGVDCAPGFVPRTCLVLGKVLVEKGQRLDDTDIITEGEGLKQEGSDLAFAITGRRDNMETTRDFDELVARSYR</sequence>
<dbReference type="PANTHER" id="PTHR35205:SF1">
    <property type="entry name" value="ZU5 DOMAIN-CONTAINING PROTEIN"/>
    <property type="match status" value="1"/>
</dbReference>
<feature type="domain" description="DUF7779" evidence="3">
    <location>
        <begin position="468"/>
        <end position="552"/>
    </location>
</feature>
<organism evidence="4 5">
    <name type="scientific">Amylocarpus encephaloides</name>
    <dbReference type="NCBI Taxonomy" id="45428"/>
    <lineage>
        <taxon>Eukaryota</taxon>
        <taxon>Fungi</taxon>
        <taxon>Dikarya</taxon>
        <taxon>Ascomycota</taxon>
        <taxon>Pezizomycotina</taxon>
        <taxon>Leotiomycetes</taxon>
        <taxon>Helotiales</taxon>
        <taxon>Helotiales incertae sedis</taxon>
        <taxon>Amylocarpus</taxon>
    </lineage>
</organism>
<dbReference type="Pfam" id="PF25000">
    <property type="entry name" value="DUF7779"/>
    <property type="match status" value="1"/>
</dbReference>
<dbReference type="PANTHER" id="PTHR35205">
    <property type="entry name" value="NB-ARC AND TPR DOMAIN PROTEIN"/>
    <property type="match status" value="1"/>
</dbReference>
<dbReference type="SUPFAM" id="SSF52540">
    <property type="entry name" value="P-loop containing nucleoside triphosphate hydrolases"/>
    <property type="match status" value="1"/>
</dbReference>
<evidence type="ECO:0000313" key="5">
    <source>
        <dbReference type="Proteomes" id="UP000824998"/>
    </source>
</evidence>
<keyword evidence="5" id="KW-1185">Reference proteome</keyword>
<dbReference type="InterPro" id="IPR027417">
    <property type="entry name" value="P-loop_NTPase"/>
</dbReference>
<evidence type="ECO:0000313" key="4">
    <source>
        <dbReference type="EMBL" id="KAG9229297.1"/>
    </source>
</evidence>
<protein>
    <recommendedName>
        <fullName evidence="6">NB-ARC domain-containing protein</fullName>
    </recommendedName>
</protein>
<dbReference type="GO" id="GO:0043531">
    <property type="term" value="F:ADP binding"/>
    <property type="evidence" value="ECO:0007669"/>
    <property type="project" value="InterPro"/>
</dbReference>
<evidence type="ECO:0008006" key="6">
    <source>
        <dbReference type="Google" id="ProtNLM"/>
    </source>
</evidence>
<proteinExistence type="predicted"/>
<name>A0A9P7Y9F8_9HELO</name>
<reference evidence="4" key="1">
    <citation type="journal article" date="2021" name="IMA Fungus">
        <title>Genomic characterization of three marine fungi, including Emericellopsis atlantica sp. nov. with signatures of a generalist lifestyle and marine biomass degradation.</title>
        <authorList>
            <person name="Hagestad O.C."/>
            <person name="Hou L."/>
            <person name="Andersen J.H."/>
            <person name="Hansen E.H."/>
            <person name="Altermark B."/>
            <person name="Li C."/>
            <person name="Kuhnert E."/>
            <person name="Cox R.J."/>
            <person name="Crous P.W."/>
            <person name="Spatafora J.W."/>
            <person name="Lail K."/>
            <person name="Amirebrahimi M."/>
            <person name="Lipzen A."/>
            <person name="Pangilinan J."/>
            <person name="Andreopoulos W."/>
            <person name="Hayes R.D."/>
            <person name="Ng V."/>
            <person name="Grigoriev I.V."/>
            <person name="Jackson S.A."/>
            <person name="Sutton T.D.S."/>
            <person name="Dobson A.D.W."/>
            <person name="Rama T."/>
        </authorList>
    </citation>
    <scope>NUCLEOTIDE SEQUENCE</scope>
    <source>
        <strain evidence="4">TRa018bII</strain>
    </source>
</reference>
<dbReference type="Gene3D" id="3.40.50.300">
    <property type="entry name" value="P-loop containing nucleotide triphosphate hydrolases"/>
    <property type="match status" value="1"/>
</dbReference>
<dbReference type="SUPFAM" id="SSF48452">
    <property type="entry name" value="TPR-like"/>
    <property type="match status" value="1"/>
</dbReference>
<feature type="domain" description="NB-ARC" evidence="2">
    <location>
        <begin position="269"/>
        <end position="395"/>
    </location>
</feature>
<dbReference type="InterPro" id="IPR011990">
    <property type="entry name" value="TPR-like_helical_dom_sf"/>
</dbReference>
<dbReference type="EMBL" id="MU251789">
    <property type="protein sequence ID" value="KAG9229297.1"/>
    <property type="molecule type" value="Genomic_DNA"/>
</dbReference>
<evidence type="ECO:0000259" key="3">
    <source>
        <dbReference type="Pfam" id="PF25000"/>
    </source>
</evidence>
<dbReference type="OrthoDB" id="6161812at2759"/>
<feature type="region of interest" description="Disordered" evidence="1">
    <location>
        <begin position="183"/>
        <end position="205"/>
    </location>
</feature>
<evidence type="ECO:0000256" key="1">
    <source>
        <dbReference type="SAM" id="MobiDB-lite"/>
    </source>
</evidence>
<dbReference type="InterPro" id="IPR002182">
    <property type="entry name" value="NB-ARC"/>
</dbReference>